<dbReference type="InterPro" id="IPR036257">
    <property type="entry name" value="Cyt_c_oxidase_su2_TM_sf"/>
</dbReference>
<evidence type="ECO:0000256" key="16">
    <source>
        <dbReference type="SAM" id="Phobius"/>
    </source>
</evidence>
<feature type="transmembrane region" description="Helical" evidence="16">
    <location>
        <begin position="85"/>
        <end position="107"/>
    </location>
</feature>
<evidence type="ECO:0000259" key="18">
    <source>
        <dbReference type="PROSITE" id="PS50999"/>
    </source>
</evidence>
<comment type="catalytic activity">
    <reaction evidence="1 14">
        <text>2 a quinol + O2 = 2 a quinone + 2 H2O</text>
        <dbReference type="Rhea" id="RHEA:55376"/>
        <dbReference type="ChEBI" id="CHEBI:15377"/>
        <dbReference type="ChEBI" id="CHEBI:15379"/>
        <dbReference type="ChEBI" id="CHEBI:24646"/>
        <dbReference type="ChEBI" id="CHEBI:132124"/>
    </reaction>
</comment>
<keyword evidence="10 14" id="KW-0249">Electron transport</keyword>
<reference evidence="19 20" key="1">
    <citation type="submission" date="2023-02" db="EMBL/GenBank/DDBJ databases">
        <title>Oceanobacillus kimchii IFOP_LL358 isolated form Alexandrium catenella lab strain.</title>
        <authorList>
            <person name="Gajardo G."/>
            <person name="Ueki S."/>
            <person name="Maruyama F."/>
        </authorList>
    </citation>
    <scope>NUCLEOTIDE SEQUENCE [LARGE SCALE GENOMIC DNA]</scope>
    <source>
        <strain evidence="19 20">IFOP_LL358</strain>
    </source>
</reference>
<evidence type="ECO:0000256" key="2">
    <source>
        <dbReference type="ARBA" id="ARBA00004651"/>
    </source>
</evidence>
<accession>A0ABQ5TL94</accession>
<dbReference type="InterPro" id="IPR011759">
    <property type="entry name" value="Cyt_c_oxidase_su2_TM_dom"/>
</dbReference>
<dbReference type="InterPro" id="IPR008972">
    <property type="entry name" value="Cupredoxin"/>
</dbReference>
<dbReference type="Gene3D" id="2.60.40.420">
    <property type="entry name" value="Cupredoxins - blue copper proteins"/>
    <property type="match status" value="1"/>
</dbReference>
<name>A0ABQ5TL94_9BACI</name>
<dbReference type="Proteomes" id="UP001275436">
    <property type="component" value="Unassembled WGS sequence"/>
</dbReference>
<evidence type="ECO:0000256" key="11">
    <source>
        <dbReference type="ARBA" id="ARBA00022989"/>
    </source>
</evidence>
<feature type="domain" description="Cytochrome oxidase subunit II copper A binding" evidence="17">
    <location>
        <begin position="122"/>
        <end position="234"/>
    </location>
</feature>
<dbReference type="PANTHER" id="PTHR22888">
    <property type="entry name" value="CYTOCHROME C OXIDASE, SUBUNIT II"/>
    <property type="match status" value="1"/>
</dbReference>
<evidence type="ECO:0000256" key="1">
    <source>
        <dbReference type="ARBA" id="ARBA00000725"/>
    </source>
</evidence>
<comment type="caution">
    <text evidence="19">The sequence shown here is derived from an EMBL/GenBank/DDBJ whole genome shotgun (WGS) entry which is preliminary data.</text>
</comment>
<dbReference type="PROSITE" id="PS51257">
    <property type="entry name" value="PROKAR_LIPOPROTEIN"/>
    <property type="match status" value="1"/>
</dbReference>
<dbReference type="InterPro" id="IPR002429">
    <property type="entry name" value="CcO_II-like_C"/>
</dbReference>
<dbReference type="PROSITE" id="PS50999">
    <property type="entry name" value="COX2_TM"/>
    <property type="match status" value="1"/>
</dbReference>
<dbReference type="InterPro" id="IPR045187">
    <property type="entry name" value="CcO_II"/>
</dbReference>
<comment type="similarity">
    <text evidence="3 14">Belongs to the cytochrome c oxidase subunit 2 family.</text>
</comment>
<evidence type="ECO:0000313" key="19">
    <source>
        <dbReference type="EMBL" id="GLO66917.1"/>
    </source>
</evidence>
<feature type="transmembrane region" description="Helical" evidence="16">
    <location>
        <begin position="39"/>
        <end position="64"/>
    </location>
</feature>
<evidence type="ECO:0000259" key="17">
    <source>
        <dbReference type="PROSITE" id="PS50857"/>
    </source>
</evidence>
<keyword evidence="9" id="KW-0732">Signal</keyword>
<keyword evidence="13 14" id="KW-0472">Membrane</keyword>
<dbReference type="PROSITE" id="PS50857">
    <property type="entry name" value="COX2_CUA"/>
    <property type="match status" value="1"/>
</dbReference>
<keyword evidence="11 16" id="KW-1133">Transmembrane helix</keyword>
<comment type="subcellular location">
    <subcellularLocation>
        <location evidence="2">Cell membrane</location>
        <topology evidence="2">Multi-pass membrane protein</topology>
    </subcellularLocation>
</comment>
<proteinExistence type="inferred from homology"/>
<evidence type="ECO:0000256" key="14">
    <source>
        <dbReference type="PIRNR" id="PIRNR000292"/>
    </source>
</evidence>
<dbReference type="SUPFAM" id="SSF49503">
    <property type="entry name" value="Cupredoxins"/>
    <property type="match status" value="1"/>
</dbReference>
<feature type="region of interest" description="Disordered" evidence="15">
    <location>
        <begin position="265"/>
        <end position="294"/>
    </location>
</feature>
<organism evidence="19 20">
    <name type="scientific">Oceanobacillus kimchii</name>
    <dbReference type="NCBI Taxonomy" id="746691"/>
    <lineage>
        <taxon>Bacteria</taxon>
        <taxon>Bacillati</taxon>
        <taxon>Bacillota</taxon>
        <taxon>Bacilli</taxon>
        <taxon>Bacillales</taxon>
        <taxon>Bacillaceae</taxon>
        <taxon>Oceanobacillus</taxon>
    </lineage>
</organism>
<evidence type="ECO:0000256" key="13">
    <source>
        <dbReference type="ARBA" id="ARBA00023136"/>
    </source>
</evidence>
<dbReference type="InterPro" id="IPR034227">
    <property type="entry name" value="CuRO_UO_II"/>
</dbReference>
<dbReference type="SUPFAM" id="SSF81464">
    <property type="entry name" value="Cytochrome c oxidase subunit II-like, transmembrane region"/>
    <property type="match status" value="1"/>
</dbReference>
<evidence type="ECO:0000256" key="7">
    <source>
        <dbReference type="ARBA" id="ARBA00022660"/>
    </source>
</evidence>
<evidence type="ECO:0000256" key="4">
    <source>
        <dbReference type="ARBA" id="ARBA00016131"/>
    </source>
</evidence>
<evidence type="ECO:0000256" key="9">
    <source>
        <dbReference type="ARBA" id="ARBA00022729"/>
    </source>
</evidence>
<evidence type="ECO:0000256" key="3">
    <source>
        <dbReference type="ARBA" id="ARBA00007866"/>
    </source>
</evidence>
<protein>
    <recommendedName>
        <fullName evidence="4 14">Quinol oxidase subunit 2</fullName>
        <ecNumber evidence="14">1.10.3.-</ecNumber>
    </recommendedName>
</protein>
<sequence length="294" mass="32847">MNKKWAYIMLLTATALFLAGCEPLLVLDPKGPQAATTANVIWISIITMALIVIVVMVMLAIVLFKYRASKQSDDYEPPHIEGSPVVEGIIVGVPVLIVAFLAVVSVISTYQVESVPEGYKDDEPLVIYASSSNWKWHFSYPEQDIETVNYVFIPQDRNVEFRLYSHSTISSFWVPQLAGQKYAMADMVNTLNVVADHSGDFVGRNSNFNGEGFAENMFNVTVMPHDEFDTWVEEIHATADPLTEEKFEEILEPGHLGQMTFTGTHQEFKPAPEGENSPHNHGPSDSNDEGHHHH</sequence>
<dbReference type="EC" id="1.10.3.-" evidence="14"/>
<comment type="function">
    <text evidence="14">Catalyzes quinol oxidation with the concomitant reduction of oxygen to water. Subunit II transfers the electrons from a quinol to the binuclear center of the catalytic subunit I.</text>
</comment>
<evidence type="ECO:0000256" key="12">
    <source>
        <dbReference type="ARBA" id="ARBA00023002"/>
    </source>
</evidence>
<evidence type="ECO:0000256" key="8">
    <source>
        <dbReference type="ARBA" id="ARBA00022692"/>
    </source>
</evidence>
<keyword evidence="5 14" id="KW-0813">Transport</keyword>
<evidence type="ECO:0000256" key="10">
    <source>
        <dbReference type="ARBA" id="ARBA00022982"/>
    </source>
</evidence>
<dbReference type="NCBIfam" id="TIGR01432">
    <property type="entry name" value="QOXA"/>
    <property type="match status" value="1"/>
</dbReference>
<dbReference type="Gene3D" id="1.10.287.90">
    <property type="match status" value="1"/>
</dbReference>
<evidence type="ECO:0000313" key="20">
    <source>
        <dbReference type="Proteomes" id="UP001275436"/>
    </source>
</evidence>
<dbReference type="CDD" id="cd04212">
    <property type="entry name" value="CuRO_UO_II"/>
    <property type="match status" value="1"/>
</dbReference>
<dbReference type="PIRSF" id="PIRSF000292">
    <property type="entry name" value="Ubi_od_II"/>
    <property type="match status" value="1"/>
</dbReference>
<dbReference type="InterPro" id="IPR006332">
    <property type="entry name" value="QoxA"/>
</dbReference>
<keyword evidence="6 14" id="KW-1003">Cell membrane</keyword>
<feature type="domain" description="Cytochrome oxidase subunit II transmembrane region profile" evidence="18">
    <location>
        <begin position="18"/>
        <end position="116"/>
    </location>
</feature>
<evidence type="ECO:0000256" key="5">
    <source>
        <dbReference type="ARBA" id="ARBA00022448"/>
    </source>
</evidence>
<dbReference type="PANTHER" id="PTHR22888:SF18">
    <property type="entry name" value="CYTOCHROME BO(3) UBIQUINOL OXIDASE SUBUNIT 2"/>
    <property type="match status" value="1"/>
</dbReference>
<keyword evidence="12 14" id="KW-0560">Oxidoreductase</keyword>
<evidence type="ECO:0000256" key="6">
    <source>
        <dbReference type="ARBA" id="ARBA00022475"/>
    </source>
</evidence>
<keyword evidence="8 16" id="KW-0812">Transmembrane</keyword>
<feature type="compositionally biased region" description="Basic and acidic residues" evidence="15">
    <location>
        <begin position="266"/>
        <end position="278"/>
    </location>
</feature>
<dbReference type="RefSeq" id="WP_017797363.1">
    <property type="nucleotide sequence ID" value="NZ_BSKO01000001.1"/>
</dbReference>
<keyword evidence="20" id="KW-1185">Reference proteome</keyword>
<keyword evidence="7 14" id="KW-0679">Respiratory chain</keyword>
<evidence type="ECO:0000256" key="15">
    <source>
        <dbReference type="SAM" id="MobiDB-lite"/>
    </source>
</evidence>
<dbReference type="EMBL" id="BSKO01000001">
    <property type="protein sequence ID" value="GLO66917.1"/>
    <property type="molecule type" value="Genomic_DNA"/>
</dbReference>
<dbReference type="InterPro" id="IPR006333">
    <property type="entry name" value="Cyt_o_ubiquinol_oxidase_su2"/>
</dbReference>
<gene>
    <name evidence="19" type="primary">qoxA_1</name>
    <name evidence="19" type="ORF">MACH08_27010</name>
</gene>